<dbReference type="OrthoDB" id="1115707at2"/>
<evidence type="ECO:0008006" key="4">
    <source>
        <dbReference type="Google" id="ProtNLM"/>
    </source>
</evidence>
<sequence length="326" mass="37087">MPFEKLKNIVLWAFRPFRPQTKQYWRIVLLCFMAASTFWLLNALNKSYSTQTTYPIRFLYPESRLVPVKPLPEEIVINVTGKGWKLLRKSLKVDVKPADIPVQSLPRNKYVLGSSLRPALVNSLDGLVLNFVVTDTIYFDFDERIRRRVGLSLDPKQKITEDRFSVVGPVNIEPDSITFVGPSTMVNSIPDPFLLRLPATLSAPAKVEVPINFDNKPLVKANTAQAVISVNVKGLVQEERQIIPEIVNAPVGRTLTLRPSFVMVRYQLLEDSVAIMNRDTFRAVLDFSKYNPRDSTLVPELIQKPTGARRARLYPERVKAVVEVER</sequence>
<reference evidence="2 3" key="1">
    <citation type="submission" date="2019-08" db="EMBL/GenBank/DDBJ databases">
        <authorList>
            <person name="Shi S."/>
        </authorList>
    </citation>
    <scope>NUCLEOTIDE SEQUENCE [LARGE SCALE GENOMIC DNA]</scope>
    <source>
        <strain evidence="2 3">GY10130</strain>
    </source>
</reference>
<keyword evidence="3" id="KW-1185">Reference proteome</keyword>
<comment type="caution">
    <text evidence="2">The sequence shown here is derived from an EMBL/GenBank/DDBJ whole genome shotgun (WGS) entry which is preliminary data.</text>
</comment>
<evidence type="ECO:0000256" key="1">
    <source>
        <dbReference type="SAM" id="Phobius"/>
    </source>
</evidence>
<dbReference type="AlphaFoldDB" id="A0A5C8KG30"/>
<gene>
    <name evidence="2" type="ORF">FVR03_00520</name>
</gene>
<organism evidence="2 3">
    <name type="scientific">Pontibacter qinzhouensis</name>
    <dbReference type="NCBI Taxonomy" id="2603253"/>
    <lineage>
        <taxon>Bacteria</taxon>
        <taxon>Pseudomonadati</taxon>
        <taxon>Bacteroidota</taxon>
        <taxon>Cytophagia</taxon>
        <taxon>Cytophagales</taxon>
        <taxon>Hymenobacteraceae</taxon>
        <taxon>Pontibacter</taxon>
    </lineage>
</organism>
<dbReference type="EMBL" id="VRTY01000001">
    <property type="protein sequence ID" value="TXK52890.1"/>
    <property type="molecule type" value="Genomic_DNA"/>
</dbReference>
<feature type="transmembrane region" description="Helical" evidence="1">
    <location>
        <begin position="24"/>
        <end position="41"/>
    </location>
</feature>
<protein>
    <recommendedName>
        <fullName evidence="4">YbbR-like domain-containing protein</fullName>
    </recommendedName>
</protein>
<evidence type="ECO:0000313" key="2">
    <source>
        <dbReference type="EMBL" id="TXK52890.1"/>
    </source>
</evidence>
<name>A0A5C8KG30_9BACT</name>
<evidence type="ECO:0000313" key="3">
    <source>
        <dbReference type="Proteomes" id="UP000321926"/>
    </source>
</evidence>
<proteinExistence type="predicted"/>
<keyword evidence="1" id="KW-0472">Membrane</keyword>
<keyword evidence="1" id="KW-0812">Transmembrane</keyword>
<keyword evidence="1" id="KW-1133">Transmembrane helix</keyword>
<accession>A0A5C8KG30</accession>
<dbReference type="Proteomes" id="UP000321926">
    <property type="component" value="Unassembled WGS sequence"/>
</dbReference>